<organism evidence="4 5">
    <name type="scientific">Aphanomyces astaci</name>
    <name type="common">Crayfish plague agent</name>
    <dbReference type="NCBI Taxonomy" id="112090"/>
    <lineage>
        <taxon>Eukaryota</taxon>
        <taxon>Sar</taxon>
        <taxon>Stramenopiles</taxon>
        <taxon>Oomycota</taxon>
        <taxon>Saprolegniomycetes</taxon>
        <taxon>Saprolegniales</taxon>
        <taxon>Verrucalvaceae</taxon>
        <taxon>Aphanomyces</taxon>
    </lineage>
</organism>
<reference evidence="5 6" key="1">
    <citation type="submission" date="2018-08" db="EMBL/GenBank/DDBJ databases">
        <title>Aphanomyces genome sequencing and annotation.</title>
        <authorList>
            <person name="Minardi D."/>
            <person name="Oidtmann B."/>
            <person name="Van Der Giezen M."/>
            <person name="Studholme D.J."/>
        </authorList>
    </citation>
    <scope>NUCLEOTIDE SEQUENCE [LARGE SCALE GENOMIC DNA]</scope>
    <source>
        <strain evidence="4 5">197901</strain>
        <strain evidence="3 7">FDL457</strain>
        <strain evidence="2 6">Si</strain>
    </source>
</reference>
<dbReference type="GO" id="GO:0003676">
    <property type="term" value="F:nucleic acid binding"/>
    <property type="evidence" value="ECO:0007669"/>
    <property type="project" value="InterPro"/>
</dbReference>
<dbReference type="Proteomes" id="UP000283543">
    <property type="component" value="Unassembled WGS sequence"/>
</dbReference>
<evidence type="ECO:0000256" key="1">
    <source>
        <dbReference type="SAM" id="MobiDB-lite"/>
    </source>
</evidence>
<gene>
    <name evidence="3" type="ORF">DYB26_007410</name>
    <name evidence="4" type="ORF">DYB31_008808</name>
    <name evidence="2" type="ORF">DYB34_006935</name>
</gene>
<dbReference type="InterPro" id="IPR036397">
    <property type="entry name" value="RNaseH_sf"/>
</dbReference>
<evidence type="ECO:0000313" key="5">
    <source>
        <dbReference type="Proteomes" id="UP000266196"/>
    </source>
</evidence>
<evidence type="ECO:0000313" key="6">
    <source>
        <dbReference type="Proteomes" id="UP000283543"/>
    </source>
</evidence>
<dbReference type="Proteomes" id="UP000266196">
    <property type="component" value="Unassembled WGS sequence"/>
</dbReference>
<feature type="compositionally biased region" description="Basic and acidic residues" evidence="1">
    <location>
        <begin position="181"/>
        <end position="190"/>
    </location>
</feature>
<accession>A0A397EZ08</accession>
<evidence type="ECO:0000313" key="2">
    <source>
        <dbReference type="EMBL" id="RHY65984.1"/>
    </source>
</evidence>
<evidence type="ECO:0000313" key="3">
    <source>
        <dbReference type="EMBL" id="RHZ05671.1"/>
    </source>
</evidence>
<dbReference type="AlphaFoldDB" id="A0A397EZ08"/>
<dbReference type="Proteomes" id="UP000286510">
    <property type="component" value="Unassembled WGS sequence"/>
</dbReference>
<feature type="compositionally biased region" description="Basic and acidic residues" evidence="1">
    <location>
        <begin position="160"/>
        <end position="174"/>
    </location>
</feature>
<dbReference type="EMBL" id="QUTE01011518">
    <property type="protein sequence ID" value="RHZ09553.1"/>
    <property type="molecule type" value="Genomic_DNA"/>
</dbReference>
<dbReference type="PANTHER" id="PTHR47169">
    <property type="entry name" value="OS01G0541250 PROTEIN"/>
    <property type="match status" value="1"/>
</dbReference>
<dbReference type="EMBL" id="QUTB01003808">
    <property type="protein sequence ID" value="RHY65984.1"/>
    <property type="molecule type" value="Genomic_DNA"/>
</dbReference>
<dbReference type="Gene3D" id="3.30.420.10">
    <property type="entry name" value="Ribonuclease H-like superfamily/Ribonuclease H"/>
    <property type="match status" value="1"/>
</dbReference>
<comment type="caution">
    <text evidence="4">The sequence shown here is derived from an EMBL/GenBank/DDBJ whole genome shotgun (WGS) entry which is preliminary data.</text>
</comment>
<evidence type="ECO:0000313" key="4">
    <source>
        <dbReference type="EMBL" id="RHZ09553.1"/>
    </source>
</evidence>
<evidence type="ECO:0000313" key="7">
    <source>
        <dbReference type="Proteomes" id="UP000286510"/>
    </source>
</evidence>
<proteinExistence type="predicted"/>
<feature type="region of interest" description="Disordered" evidence="1">
    <location>
        <begin position="160"/>
        <end position="202"/>
    </location>
</feature>
<dbReference type="EMBL" id="QUTF01016872">
    <property type="protein sequence ID" value="RHZ05671.1"/>
    <property type="molecule type" value="Genomic_DNA"/>
</dbReference>
<protein>
    <submittedName>
        <fullName evidence="4">Uncharacterized protein</fullName>
    </submittedName>
</protein>
<name>A0A397EZ08_APHAT</name>
<dbReference type="PANTHER" id="PTHR47169:SF2">
    <property type="entry name" value="OS01G0541250 PROTEIN"/>
    <property type="match status" value="1"/>
</dbReference>
<sequence length="202" mass="22651">METKLEAVGPRTMGSVTSVTDISVSIEMKAYPTTGSFDPLPTESTGLKAGSSQVKPLVTDDNKAARIRLVMSFLQPQLRKDHVFDVHVDEKWFCVTKVKRTLYLYDDEVLAERAAKSKKFITKVMFLAVVACPRYDPHKKKMFDGKIGICPFVEKGVAHKQESFERRPRAEGPERRRRSAPGHDHERGRASDPSQDAKGSVC</sequence>
<dbReference type="VEuPathDB" id="FungiDB:H257_01696"/>